<sequence>MMNEKKIIILGTGGNCIDILDAINEINLIRQTYKIIGFLDDDISKLGKEYYGIKVLGGLNKAKEFKSTYFVNGIGSPNNFWKKEVILNKLNISLEWFETIIHPTASVSKLATVGKGSVILQNTTIASNVKIGNHVMILPNCVINHDDIIEDYVSITSGVCVSGGVVIKESSYIGSGSTIIGNIIINKNALIGMGSVVLKDVEKNSIVVGNPAKFLKRLNITTI</sequence>
<organism evidence="5 6">
    <name type="scientific">Arcobacter nitrofigilis (strain ATCC 33309 / DSM 7299 / CCUG 15893 / LMG 7604 / NCTC 12251 / CI)</name>
    <name type="common">Campylobacter nitrofigilis</name>
    <dbReference type="NCBI Taxonomy" id="572480"/>
    <lineage>
        <taxon>Bacteria</taxon>
        <taxon>Pseudomonadati</taxon>
        <taxon>Campylobacterota</taxon>
        <taxon>Epsilonproteobacteria</taxon>
        <taxon>Campylobacterales</taxon>
        <taxon>Arcobacteraceae</taxon>
        <taxon>Arcobacter</taxon>
    </lineage>
</organism>
<comment type="similarity">
    <text evidence="1">Belongs to the transferase hexapeptide repeat family.</text>
</comment>
<dbReference type="InterPro" id="IPR011004">
    <property type="entry name" value="Trimer_LpxA-like_sf"/>
</dbReference>
<evidence type="ECO:0000256" key="1">
    <source>
        <dbReference type="ARBA" id="ARBA00007274"/>
    </source>
</evidence>
<keyword evidence="6" id="KW-1185">Reference proteome</keyword>
<dbReference type="KEGG" id="ant:Arnit_2564"/>
<evidence type="ECO:0000313" key="5">
    <source>
        <dbReference type="EMBL" id="ADG94212.1"/>
    </source>
</evidence>
<dbReference type="PANTHER" id="PTHR43300">
    <property type="entry name" value="ACETYLTRANSFERASE"/>
    <property type="match status" value="1"/>
</dbReference>
<dbReference type="Proteomes" id="UP000000939">
    <property type="component" value="Chromosome"/>
</dbReference>
<dbReference type="Gene3D" id="2.160.10.10">
    <property type="entry name" value="Hexapeptide repeat proteins"/>
    <property type="match status" value="1"/>
</dbReference>
<dbReference type="PANTHER" id="PTHR43300:SF7">
    <property type="entry name" value="UDP-N-ACETYLBACILLOSAMINE N-ACETYLTRANSFERASE"/>
    <property type="match status" value="1"/>
</dbReference>
<evidence type="ECO:0000256" key="2">
    <source>
        <dbReference type="PIRSR" id="PIRSR620019-1"/>
    </source>
</evidence>
<dbReference type="eggNOG" id="COG1086">
    <property type="taxonomic scope" value="Bacteria"/>
</dbReference>
<gene>
    <name evidence="5" type="ordered locus">Arnit_2564</name>
</gene>
<dbReference type="GO" id="GO:0016746">
    <property type="term" value="F:acyltransferase activity"/>
    <property type="evidence" value="ECO:0007669"/>
    <property type="project" value="UniProtKB-KW"/>
</dbReference>
<dbReference type="Gene3D" id="3.40.50.20">
    <property type="match status" value="1"/>
</dbReference>
<reference evidence="5 6" key="1">
    <citation type="journal article" date="2010" name="Stand. Genomic Sci.">
        <title>Complete genome sequence of Arcobacter nitrofigilis type strain (CI).</title>
        <authorList>
            <person name="Pati A."/>
            <person name="Gronow S."/>
            <person name="Lapidus A."/>
            <person name="Copeland A."/>
            <person name="Glavina Del Rio T."/>
            <person name="Nolan M."/>
            <person name="Lucas S."/>
            <person name="Tice H."/>
            <person name="Cheng J.F."/>
            <person name="Han C."/>
            <person name="Chertkov O."/>
            <person name="Bruce D."/>
            <person name="Tapia R."/>
            <person name="Goodwin L."/>
            <person name="Pitluck S."/>
            <person name="Liolios K."/>
            <person name="Ivanova N."/>
            <person name="Mavromatis K."/>
            <person name="Chen A."/>
            <person name="Palaniappan K."/>
            <person name="Land M."/>
            <person name="Hauser L."/>
            <person name="Chang Y.J."/>
            <person name="Jeffries C.D."/>
            <person name="Detter J.C."/>
            <person name="Rohde M."/>
            <person name="Goker M."/>
            <person name="Bristow J."/>
            <person name="Eisen J.A."/>
            <person name="Markowitz V."/>
            <person name="Hugenholtz P."/>
            <person name="Klenk H.P."/>
            <person name="Kyrpides N.C."/>
        </authorList>
    </citation>
    <scope>NUCLEOTIDE SEQUENCE [LARGE SCALE GENOMIC DNA]</scope>
    <source>
        <strain evidence="6">ATCC 33309 / DSM 7299 / CCUG 15893 / LMG 7604 / NCTC 12251 / CI</strain>
    </source>
</reference>
<name>D5V6E2_ARCNC</name>
<feature type="active site" description="Proton acceptor" evidence="2">
    <location>
        <position position="145"/>
    </location>
</feature>
<feature type="site" description="Increases basicity of active site His" evidence="2">
    <location>
        <position position="146"/>
    </location>
</feature>
<evidence type="ECO:0000313" key="6">
    <source>
        <dbReference type="Proteomes" id="UP000000939"/>
    </source>
</evidence>
<keyword evidence="5" id="KW-0012">Acyltransferase</keyword>
<dbReference type="HOGENOM" id="CLU_081811_1_2_7"/>
<dbReference type="STRING" id="572480.Arnit_2564"/>
<dbReference type="SUPFAM" id="SSF51161">
    <property type="entry name" value="Trimeric LpxA-like enzymes"/>
    <property type="match status" value="1"/>
</dbReference>
<dbReference type="CDD" id="cd03360">
    <property type="entry name" value="LbH_AT_putative"/>
    <property type="match status" value="1"/>
</dbReference>
<dbReference type="eggNOG" id="COG0110">
    <property type="taxonomic scope" value="Bacteria"/>
</dbReference>
<dbReference type="Pfam" id="PF17836">
    <property type="entry name" value="PglD_N"/>
    <property type="match status" value="1"/>
</dbReference>
<proteinExistence type="inferred from homology"/>
<evidence type="ECO:0000256" key="3">
    <source>
        <dbReference type="PIRSR" id="PIRSR620019-2"/>
    </source>
</evidence>
<dbReference type="EMBL" id="CP001999">
    <property type="protein sequence ID" value="ADG94212.1"/>
    <property type="molecule type" value="Genomic_DNA"/>
</dbReference>
<evidence type="ECO:0000259" key="4">
    <source>
        <dbReference type="Pfam" id="PF17836"/>
    </source>
</evidence>
<dbReference type="InterPro" id="IPR041561">
    <property type="entry name" value="PglD_N"/>
</dbReference>
<feature type="binding site" evidence="3">
    <location>
        <position position="75"/>
    </location>
    <ligand>
        <name>substrate</name>
    </ligand>
</feature>
<accession>D5V6E2</accession>
<dbReference type="NCBIfam" id="TIGR03570">
    <property type="entry name" value="NeuD_NnaD"/>
    <property type="match status" value="1"/>
</dbReference>
<protein>
    <submittedName>
        <fullName evidence="5">Sugar O-acyltransferase, sialic acid O-acetyltransferase NeuD family</fullName>
    </submittedName>
</protein>
<dbReference type="InterPro" id="IPR020019">
    <property type="entry name" value="AcTrfase_PglD-like"/>
</dbReference>
<dbReference type="InterPro" id="IPR050179">
    <property type="entry name" value="Trans_hexapeptide_repeat"/>
</dbReference>
<dbReference type="AlphaFoldDB" id="D5V6E2"/>
<keyword evidence="5" id="KW-0808">Transferase</keyword>
<feature type="domain" description="PglD N-terminal" evidence="4">
    <location>
        <begin position="6"/>
        <end position="78"/>
    </location>
</feature>